<dbReference type="EMBL" id="AP022620">
    <property type="protein sequence ID" value="BBZ78574.1"/>
    <property type="molecule type" value="Genomic_DNA"/>
</dbReference>
<dbReference type="Proteomes" id="UP000467249">
    <property type="component" value="Chromosome"/>
</dbReference>
<evidence type="ECO:0000313" key="3">
    <source>
        <dbReference type="Proteomes" id="UP000467249"/>
    </source>
</evidence>
<feature type="transmembrane region" description="Helical" evidence="1">
    <location>
        <begin position="223"/>
        <end position="244"/>
    </location>
</feature>
<evidence type="ECO:0000313" key="2">
    <source>
        <dbReference type="EMBL" id="BBZ78574.1"/>
    </source>
</evidence>
<keyword evidence="3" id="KW-1185">Reference proteome</keyword>
<name>A0A6N4WEP9_9MYCO</name>
<evidence type="ECO:0000256" key="1">
    <source>
        <dbReference type="SAM" id="Phobius"/>
    </source>
</evidence>
<feature type="transmembrane region" description="Helical" evidence="1">
    <location>
        <begin position="43"/>
        <end position="60"/>
    </location>
</feature>
<dbReference type="AlphaFoldDB" id="A0A6N4WEP9"/>
<feature type="transmembrane region" description="Helical" evidence="1">
    <location>
        <begin position="117"/>
        <end position="144"/>
    </location>
</feature>
<dbReference type="RefSeq" id="WP_163805702.1">
    <property type="nucleotide sequence ID" value="NZ_AP022620.1"/>
</dbReference>
<dbReference type="KEGG" id="many:MANY_39110"/>
<feature type="transmembrane region" description="Helical" evidence="1">
    <location>
        <begin position="187"/>
        <end position="211"/>
    </location>
</feature>
<accession>A0A6N4WEP9</accession>
<keyword evidence="1" id="KW-0812">Transmembrane</keyword>
<gene>
    <name evidence="2" type="ORF">MANY_39110</name>
</gene>
<feature type="transmembrane region" description="Helical" evidence="1">
    <location>
        <begin position="15"/>
        <end position="34"/>
    </location>
</feature>
<sequence length="263" mass="28972">MPTAPHYGISWDVQFTAIVVCAVLAAASLAYCVVRTRRDRSPLPLYLFAAGALTVFFEPYPDLLGAAVFPEVDQVPWISTFGRMIPMYIGLTYMFYWAPAWLAILPQFQRGLSTRRFWTICATMLAATCAIELVPLHFGLWTYYGEQPFRVGGFPLWWAFINGHSFIASAVILVLLLRVLPKNRQFLIIPVMPAVVLGTHTAGAMVGFSTVSSTSNSTITTAGTLGAMAFTVLLCWIYSLFLCAKPELEPHPNSTTSASSSVR</sequence>
<keyword evidence="1" id="KW-1133">Transmembrane helix</keyword>
<feature type="transmembrane region" description="Helical" evidence="1">
    <location>
        <begin position="156"/>
        <end position="180"/>
    </location>
</feature>
<organism evidence="2 3">
    <name type="scientific">Mycolicibacterium anyangense</name>
    <dbReference type="NCBI Taxonomy" id="1431246"/>
    <lineage>
        <taxon>Bacteria</taxon>
        <taxon>Bacillati</taxon>
        <taxon>Actinomycetota</taxon>
        <taxon>Actinomycetes</taxon>
        <taxon>Mycobacteriales</taxon>
        <taxon>Mycobacteriaceae</taxon>
        <taxon>Mycolicibacterium</taxon>
    </lineage>
</organism>
<protein>
    <submittedName>
        <fullName evidence="2">Uncharacterized protein</fullName>
    </submittedName>
</protein>
<keyword evidence="1" id="KW-0472">Membrane</keyword>
<proteinExistence type="predicted"/>
<feature type="transmembrane region" description="Helical" evidence="1">
    <location>
        <begin position="85"/>
        <end position="105"/>
    </location>
</feature>
<reference evidence="2 3" key="1">
    <citation type="journal article" date="2019" name="Emerg. Microbes Infect.">
        <title>Comprehensive subspecies identification of 175 nontuberculous mycobacteria species based on 7547 genomic profiles.</title>
        <authorList>
            <person name="Matsumoto Y."/>
            <person name="Kinjo T."/>
            <person name="Motooka D."/>
            <person name="Nabeya D."/>
            <person name="Jung N."/>
            <person name="Uechi K."/>
            <person name="Horii T."/>
            <person name="Iida T."/>
            <person name="Fujita J."/>
            <person name="Nakamura S."/>
        </authorList>
    </citation>
    <scope>NUCLEOTIDE SEQUENCE [LARGE SCALE GENOMIC DNA]</scope>
    <source>
        <strain evidence="2 3">JCM 30275</strain>
    </source>
</reference>